<feature type="domain" description="Histidine kinase" evidence="5">
    <location>
        <begin position="59"/>
        <end position="276"/>
    </location>
</feature>
<proteinExistence type="predicted"/>
<dbReference type="AlphaFoldDB" id="A0A1I5AHW1"/>
<sequence length="276" mass="30281">MTEQLANRAHAPFYTVECAARCQLVEFQKQEYEKARLNAVRARMAETEMEYRTREVIDGALYLLQKPLNVMTALSNNLQRTGCSTKAPGCMPMGCALDEALDSGQEAARTLRLSLPNDKNVPHTPVNMNEAIRDCLIISADRIDASGIEVDWRASPELPMIYSDEVIIRVLLRMLLDNAINAIGENGATARSVSVISRVGADRMVEVSIQDSGPGIDRAARTKVFEPFYTAWQSGPHHAGLGLAIARQIVADLHGDIEIRESNVRGSTLCVSLPAC</sequence>
<gene>
    <name evidence="6" type="ORF">SAMN04488056_101491</name>
</gene>
<dbReference type="Gene3D" id="3.30.565.10">
    <property type="entry name" value="Histidine kinase-like ATPase, C-terminal domain"/>
    <property type="match status" value="1"/>
</dbReference>
<keyword evidence="3" id="KW-0808">Transferase</keyword>
<dbReference type="Proteomes" id="UP000199236">
    <property type="component" value="Unassembled WGS sequence"/>
</dbReference>
<dbReference type="GO" id="GO:0009927">
    <property type="term" value="F:histidine phosphotransfer kinase activity"/>
    <property type="evidence" value="ECO:0007669"/>
    <property type="project" value="TreeGrafter"/>
</dbReference>
<evidence type="ECO:0000313" key="7">
    <source>
        <dbReference type="Proteomes" id="UP000199236"/>
    </source>
</evidence>
<dbReference type="GO" id="GO:0000155">
    <property type="term" value="F:phosphorelay sensor kinase activity"/>
    <property type="evidence" value="ECO:0007669"/>
    <property type="project" value="TreeGrafter"/>
</dbReference>
<dbReference type="InterPro" id="IPR036890">
    <property type="entry name" value="HATPase_C_sf"/>
</dbReference>
<name>A0A1I5AHW1_9HYPH</name>
<evidence type="ECO:0000256" key="3">
    <source>
        <dbReference type="ARBA" id="ARBA00022679"/>
    </source>
</evidence>
<dbReference type="EMBL" id="FOVR01000001">
    <property type="protein sequence ID" value="SFN61809.1"/>
    <property type="molecule type" value="Genomic_DNA"/>
</dbReference>
<dbReference type="PANTHER" id="PTHR43047">
    <property type="entry name" value="TWO-COMPONENT HISTIDINE PROTEIN KINASE"/>
    <property type="match status" value="1"/>
</dbReference>
<dbReference type="EC" id="2.7.13.3" evidence="2"/>
<dbReference type="STRING" id="655353.SAMN04488056_101491"/>
<protein>
    <recommendedName>
        <fullName evidence="2">histidine kinase</fullName>
        <ecNumber evidence="2">2.7.13.3</ecNumber>
    </recommendedName>
</protein>
<dbReference type="PANTHER" id="PTHR43047:SF72">
    <property type="entry name" value="OSMOSENSING HISTIDINE PROTEIN KINASE SLN1"/>
    <property type="match status" value="1"/>
</dbReference>
<comment type="catalytic activity">
    <reaction evidence="1">
        <text>ATP + protein L-histidine = ADP + protein N-phospho-L-histidine.</text>
        <dbReference type="EC" id="2.7.13.3"/>
    </reaction>
</comment>
<evidence type="ECO:0000256" key="1">
    <source>
        <dbReference type="ARBA" id="ARBA00000085"/>
    </source>
</evidence>
<keyword evidence="7" id="KW-1185">Reference proteome</keyword>
<dbReference type="RefSeq" id="WP_175527884.1">
    <property type="nucleotide sequence ID" value="NZ_FOVR01000001.1"/>
</dbReference>
<dbReference type="PRINTS" id="PR00344">
    <property type="entry name" value="BCTRLSENSOR"/>
</dbReference>
<dbReference type="InterPro" id="IPR005467">
    <property type="entry name" value="His_kinase_dom"/>
</dbReference>
<keyword evidence="4" id="KW-0418">Kinase</keyword>
<dbReference type="GO" id="GO:0005886">
    <property type="term" value="C:plasma membrane"/>
    <property type="evidence" value="ECO:0007669"/>
    <property type="project" value="TreeGrafter"/>
</dbReference>
<dbReference type="SUPFAM" id="SSF55874">
    <property type="entry name" value="ATPase domain of HSP90 chaperone/DNA topoisomerase II/histidine kinase"/>
    <property type="match status" value="1"/>
</dbReference>
<reference evidence="6 7" key="1">
    <citation type="submission" date="2016-10" db="EMBL/GenBank/DDBJ databases">
        <authorList>
            <person name="de Groot N.N."/>
        </authorList>
    </citation>
    <scope>NUCLEOTIDE SEQUENCE [LARGE SCALE GENOMIC DNA]</scope>
    <source>
        <strain evidence="6 7">CGMCC 1.9157</strain>
    </source>
</reference>
<evidence type="ECO:0000313" key="6">
    <source>
        <dbReference type="EMBL" id="SFN61809.1"/>
    </source>
</evidence>
<organism evidence="6 7">
    <name type="scientific">Cohaesibacter marisflavi</name>
    <dbReference type="NCBI Taxonomy" id="655353"/>
    <lineage>
        <taxon>Bacteria</taxon>
        <taxon>Pseudomonadati</taxon>
        <taxon>Pseudomonadota</taxon>
        <taxon>Alphaproteobacteria</taxon>
        <taxon>Hyphomicrobiales</taxon>
        <taxon>Cohaesibacteraceae</taxon>
    </lineage>
</organism>
<dbReference type="SMART" id="SM00387">
    <property type="entry name" value="HATPase_c"/>
    <property type="match status" value="1"/>
</dbReference>
<dbReference type="InterPro" id="IPR004358">
    <property type="entry name" value="Sig_transdc_His_kin-like_C"/>
</dbReference>
<evidence type="ECO:0000259" key="5">
    <source>
        <dbReference type="PROSITE" id="PS50109"/>
    </source>
</evidence>
<accession>A0A1I5AHW1</accession>
<evidence type="ECO:0000256" key="4">
    <source>
        <dbReference type="ARBA" id="ARBA00022777"/>
    </source>
</evidence>
<evidence type="ECO:0000256" key="2">
    <source>
        <dbReference type="ARBA" id="ARBA00012438"/>
    </source>
</evidence>
<dbReference type="Pfam" id="PF02518">
    <property type="entry name" value="HATPase_c"/>
    <property type="match status" value="1"/>
</dbReference>
<dbReference type="PROSITE" id="PS50109">
    <property type="entry name" value="HIS_KIN"/>
    <property type="match status" value="1"/>
</dbReference>
<dbReference type="InterPro" id="IPR003594">
    <property type="entry name" value="HATPase_dom"/>
</dbReference>